<dbReference type="GO" id="GO:0045332">
    <property type="term" value="P:phospholipid translocation"/>
    <property type="evidence" value="ECO:0007669"/>
    <property type="project" value="TreeGrafter"/>
</dbReference>
<evidence type="ECO:0000256" key="5">
    <source>
        <dbReference type="ARBA" id="ARBA00022723"/>
    </source>
</evidence>
<dbReference type="InterPro" id="IPR023214">
    <property type="entry name" value="HAD_sf"/>
</dbReference>
<feature type="binding site" evidence="14">
    <location>
        <position position="527"/>
    </location>
    <ligand>
        <name>ATP</name>
        <dbReference type="ChEBI" id="CHEBI:30616"/>
    </ligand>
</feature>
<evidence type="ECO:0000256" key="6">
    <source>
        <dbReference type="ARBA" id="ARBA00022741"/>
    </source>
</evidence>
<dbReference type="InterPro" id="IPR059000">
    <property type="entry name" value="ATPase_P-type_domA"/>
</dbReference>
<dbReference type="GO" id="GO:0005886">
    <property type="term" value="C:plasma membrane"/>
    <property type="evidence" value="ECO:0007669"/>
    <property type="project" value="TreeGrafter"/>
</dbReference>
<keyword evidence="11 16" id="KW-0472">Membrane</keyword>
<protein>
    <recommendedName>
        <fullName evidence="16">Phospholipid-transporting ATPase</fullName>
        <ecNumber evidence="16">7.6.2.1</ecNumber>
    </recommendedName>
</protein>
<dbReference type="SFLD" id="SFLDG00002">
    <property type="entry name" value="C1.7:_P-type_atpase_like"/>
    <property type="match status" value="1"/>
</dbReference>
<dbReference type="EC" id="7.6.2.1" evidence="16"/>
<feature type="binding site" evidence="14">
    <location>
        <position position="662"/>
    </location>
    <ligand>
        <name>ATP</name>
        <dbReference type="ChEBI" id="CHEBI:30616"/>
    </ligand>
</feature>
<feature type="transmembrane region" description="Helical" evidence="16">
    <location>
        <begin position="333"/>
        <end position="353"/>
    </location>
</feature>
<keyword evidence="7 14" id="KW-0067">ATP-binding</keyword>
<feature type="binding site" evidence="14">
    <location>
        <position position="580"/>
    </location>
    <ligand>
        <name>ATP</name>
        <dbReference type="ChEBI" id="CHEBI:30616"/>
    </ligand>
</feature>
<dbReference type="Pfam" id="PF13246">
    <property type="entry name" value="Cation_ATPase"/>
    <property type="match status" value="1"/>
</dbReference>
<feature type="binding site" evidence="14">
    <location>
        <position position="856"/>
    </location>
    <ligand>
        <name>ATP</name>
        <dbReference type="ChEBI" id="CHEBI:30616"/>
    </ligand>
</feature>
<evidence type="ECO:0000256" key="4">
    <source>
        <dbReference type="ARBA" id="ARBA00022692"/>
    </source>
</evidence>
<dbReference type="InterPro" id="IPR032630">
    <property type="entry name" value="P_typ_ATPase_c"/>
</dbReference>
<dbReference type="Pfam" id="PF16209">
    <property type="entry name" value="PhoLip_ATPase_N"/>
    <property type="match status" value="1"/>
</dbReference>
<dbReference type="GO" id="GO:0000287">
    <property type="term" value="F:magnesium ion binding"/>
    <property type="evidence" value="ECO:0007669"/>
    <property type="project" value="UniProtKB-UniRule"/>
</dbReference>
<feature type="binding site" evidence="14">
    <location>
        <position position="820"/>
    </location>
    <ligand>
        <name>ATP</name>
        <dbReference type="ChEBI" id="CHEBI:30616"/>
    </ligand>
</feature>
<dbReference type="GO" id="GO:0140326">
    <property type="term" value="F:ATPase-coupled intramembrane lipid transporter activity"/>
    <property type="evidence" value="ECO:0007669"/>
    <property type="project" value="UniProtKB-EC"/>
</dbReference>
<feature type="domain" description="P-type ATPase A" evidence="18">
    <location>
        <begin position="123"/>
        <end position="251"/>
    </location>
</feature>
<dbReference type="Proteomes" id="UP001230188">
    <property type="component" value="Unassembled WGS sequence"/>
</dbReference>
<dbReference type="Gene3D" id="2.70.150.10">
    <property type="entry name" value="Calcium-transporting ATPase, cytoplasmic transduction domain A"/>
    <property type="match status" value="1"/>
</dbReference>
<feature type="region of interest" description="Disordered" evidence="17">
    <location>
        <begin position="723"/>
        <end position="747"/>
    </location>
</feature>
<comment type="subcellular location">
    <subcellularLocation>
        <location evidence="2">Endomembrane system</location>
    </subcellularLocation>
    <subcellularLocation>
        <location evidence="1 16">Membrane</location>
        <topology evidence="1 16">Multi-pass membrane protein</topology>
    </subcellularLocation>
</comment>
<name>A0AAD7UA56_9STRA</name>
<evidence type="ECO:0000256" key="9">
    <source>
        <dbReference type="ARBA" id="ARBA00022967"/>
    </source>
</evidence>
<keyword evidence="22" id="KW-1185">Reference proteome</keyword>
<dbReference type="PANTHER" id="PTHR24092">
    <property type="entry name" value="PROBABLE PHOSPHOLIPID-TRANSPORTING ATPASE"/>
    <property type="match status" value="1"/>
</dbReference>
<dbReference type="Gene3D" id="3.40.1110.10">
    <property type="entry name" value="Calcium-transporting ATPase, cytoplasmic domain N"/>
    <property type="match status" value="1"/>
</dbReference>
<evidence type="ECO:0000259" key="19">
    <source>
        <dbReference type="Pfam" id="PF16209"/>
    </source>
</evidence>
<dbReference type="Gene3D" id="3.40.50.1000">
    <property type="entry name" value="HAD superfamily/HAD-like"/>
    <property type="match status" value="1"/>
</dbReference>
<evidence type="ECO:0000256" key="2">
    <source>
        <dbReference type="ARBA" id="ARBA00004308"/>
    </source>
</evidence>
<dbReference type="SUPFAM" id="SSF56784">
    <property type="entry name" value="HAD-like"/>
    <property type="match status" value="1"/>
</dbReference>
<evidence type="ECO:0000259" key="18">
    <source>
        <dbReference type="Pfam" id="PF00122"/>
    </source>
</evidence>
<feature type="binding site" evidence="14">
    <location>
        <position position="550"/>
    </location>
    <ligand>
        <name>ATP</name>
        <dbReference type="ChEBI" id="CHEBI:30616"/>
    </ligand>
</feature>
<evidence type="ECO:0000256" key="3">
    <source>
        <dbReference type="ARBA" id="ARBA00008109"/>
    </source>
</evidence>
<dbReference type="InterPro" id="IPR032631">
    <property type="entry name" value="P-type_ATPase_N"/>
</dbReference>
<feature type="binding site" evidence="15">
    <location>
        <position position="852"/>
    </location>
    <ligand>
        <name>Mg(2+)</name>
        <dbReference type="ChEBI" id="CHEBI:18420"/>
    </ligand>
</feature>
<evidence type="ECO:0000259" key="20">
    <source>
        <dbReference type="Pfam" id="PF16212"/>
    </source>
</evidence>
<keyword evidence="9 16" id="KW-1278">Translocase</keyword>
<accession>A0AAD7UA56</accession>
<dbReference type="PROSITE" id="PS00154">
    <property type="entry name" value="ATPASE_E1_E2"/>
    <property type="match status" value="1"/>
</dbReference>
<evidence type="ECO:0000256" key="8">
    <source>
        <dbReference type="ARBA" id="ARBA00022842"/>
    </source>
</evidence>
<keyword evidence="10 16" id="KW-1133">Transmembrane helix</keyword>
<dbReference type="SUPFAM" id="SSF81653">
    <property type="entry name" value="Calcium ATPase, transduction domain A"/>
    <property type="match status" value="1"/>
</dbReference>
<comment type="cofactor">
    <cofactor evidence="15">
        <name>Mg(2+)</name>
        <dbReference type="ChEBI" id="CHEBI:18420"/>
    </cofactor>
</comment>
<evidence type="ECO:0000256" key="14">
    <source>
        <dbReference type="PIRSR" id="PIRSR606539-2"/>
    </source>
</evidence>
<feature type="transmembrane region" description="Helical" evidence="16">
    <location>
        <begin position="909"/>
        <end position="929"/>
    </location>
</feature>
<dbReference type="NCBIfam" id="TIGR01652">
    <property type="entry name" value="ATPase-Plipid"/>
    <property type="match status" value="1"/>
</dbReference>
<dbReference type="InterPro" id="IPR018303">
    <property type="entry name" value="ATPase_P-typ_P_site"/>
</dbReference>
<dbReference type="SUPFAM" id="SSF81660">
    <property type="entry name" value="Metal cation-transporting ATPase, ATP-binding domain N"/>
    <property type="match status" value="1"/>
</dbReference>
<feature type="transmembrane region" description="Helical" evidence="16">
    <location>
        <begin position="941"/>
        <end position="965"/>
    </location>
</feature>
<evidence type="ECO:0000256" key="16">
    <source>
        <dbReference type="RuleBase" id="RU362033"/>
    </source>
</evidence>
<dbReference type="InterPro" id="IPR001757">
    <property type="entry name" value="P_typ_ATPase"/>
</dbReference>
<keyword evidence="4 16" id="KW-0812">Transmembrane</keyword>
<feature type="binding site" evidence="14">
    <location>
        <position position="663"/>
    </location>
    <ligand>
        <name>ATP</name>
        <dbReference type="ChEBI" id="CHEBI:30616"/>
    </ligand>
</feature>
<feature type="binding site" evidence="14">
    <location>
        <position position="399"/>
    </location>
    <ligand>
        <name>ATP</name>
        <dbReference type="ChEBI" id="CHEBI:30616"/>
    </ligand>
</feature>
<feature type="transmembrane region" description="Helical" evidence="16">
    <location>
        <begin position="272"/>
        <end position="294"/>
    </location>
</feature>
<dbReference type="GO" id="GO:0005524">
    <property type="term" value="F:ATP binding"/>
    <property type="evidence" value="ECO:0007669"/>
    <property type="project" value="UniProtKB-UniRule"/>
</dbReference>
<feature type="binding site" evidence="14">
    <location>
        <position position="661"/>
    </location>
    <ligand>
        <name>ATP</name>
        <dbReference type="ChEBI" id="CHEBI:30616"/>
    </ligand>
</feature>
<dbReference type="EMBL" id="JAQMWT010000451">
    <property type="protein sequence ID" value="KAJ8601116.1"/>
    <property type="molecule type" value="Genomic_DNA"/>
</dbReference>
<dbReference type="InterPro" id="IPR036412">
    <property type="entry name" value="HAD-like_sf"/>
</dbReference>
<dbReference type="SFLD" id="SFLDF00027">
    <property type="entry name" value="p-type_atpase"/>
    <property type="match status" value="1"/>
</dbReference>
<sequence length="1239" mass="136961">MWRFVEQCLTFEEEGEAWRSVEVKEGMVCDGYGNFCDNSIKTSKYNAVTFVPRSLFEQFRRTANQYFLLISILMILGSYTKLFFSPLTAYSTIAPLALILALTMGKEGVEDLKRHRSDEKVNNTPAKVVRKDREDTIVPWRDLRPGHVVLLKDREEIPADLVLLSCPDSSAYVETSNIDGETNLKIKKAAGVSGWDFKLDFEPPCGRIHTFEGTLGDIPLDSSHFLLRGSTLRNTKWARGVVCYTGRDTRLVRNSREAPSKLSEMERVVNNMVYFILFSMAVITSISTVAYAAWNSKYKKDLWYLCYRYNHPDVPPLFSDNCKEGSHYATGSLWFTFFILYNNFIPISLYVTIEVINYCQAYYVDNDLRMYDEDSETPALARTSNMNADLGMIKHIFSDKTGTLTRNVMRFERCAVAGNVYGAPDAAPPFRLAALRQLVVANHAKEERDFVTIMAVCHTVVPERKEDGIAYQAESPDEEALVKGAIELGLTFEDRGTKGVKVVLASPGGIDGGGTSLEFEILALIPFDSTRKRMSVVARLPNNSVRVMTKGADTVIKPLAASNFDRLAPHLDAFARDGLRTLVLAQRDISSSEYGSWAEKFRAAETSTAGDRSQKLAAAAALIERDLDVVGATAIEDRLQDGVPETVADLANAGIKIWVLTGDKMETAINIGYSARLLTPDMYLVKMPVENATPGPDKDYGVRRQLDALEALVANAANKSTSSSSAAGAAAAAPRPPPPSSLDDDDARRALPKPLLVEEDERRASSASSRTFASDSLALVIEGSTAVEAILGDPELEDRLLRLAQACRAVVACRVSPAQKRLIVKLVKDASKRTTSFASRAFDRPITLAIGDGANDVGMIQEAQVGVGISGKEGRQAVNNADFAIAQFRFLKLLLLYHGRRNYRRLAKVIVYSFFKNIVLTFVLFYFQSDCGWSGTSFYEAWVYSGFNFFLGLLPFCMGFFDVDISDPTVEKYPRLYAAGLHRMDLNVTNTAYATLEAIAASVLIYFLTREAFARPGAVWQRHGKVADVWVFGTTVFVGMVAAMTARAVLLVEAWNVVVFVCLALQAAMLYTFVLFMSQTSVYVDYDFFGVAYHAFSLGTFWLVSLAVVPATVATLQLLINAVHLEFFPTISDVGKEIDRGHVDGEHVDQLLPLRARQWVHTLVSRFLGVSKESSPTYITRDSLREIHQALPREQSILLGLQDDVSSSFAFDAASTHLGAGAGEDTEAPRSRANSDAIV</sequence>
<feature type="binding site" evidence="14">
    <location>
        <position position="814"/>
    </location>
    <ligand>
        <name>ATP</name>
        <dbReference type="ChEBI" id="CHEBI:30616"/>
    </ligand>
</feature>
<comment type="similarity">
    <text evidence="3 16">Belongs to the cation transport ATPase (P-type) (TC 3.A.3) family. Type IV subfamily.</text>
</comment>
<evidence type="ECO:0000256" key="12">
    <source>
        <dbReference type="ARBA" id="ARBA00034036"/>
    </source>
</evidence>
<keyword evidence="8 15" id="KW-0460">Magnesium</keyword>
<evidence type="ECO:0000256" key="11">
    <source>
        <dbReference type="ARBA" id="ARBA00023136"/>
    </source>
</evidence>
<comment type="caution">
    <text evidence="21">The sequence shown here is derived from an EMBL/GenBank/DDBJ whole genome shotgun (WGS) entry which is preliminary data.</text>
</comment>
<dbReference type="InterPro" id="IPR008250">
    <property type="entry name" value="ATPase_P-typ_transduc_dom_A_sf"/>
</dbReference>
<dbReference type="SUPFAM" id="SSF81665">
    <property type="entry name" value="Calcium ATPase, transmembrane domain M"/>
    <property type="match status" value="1"/>
</dbReference>
<feature type="binding site" evidence="14">
    <location>
        <position position="855"/>
    </location>
    <ligand>
        <name>ATP</name>
        <dbReference type="ChEBI" id="CHEBI:30616"/>
    </ligand>
</feature>
<dbReference type="GO" id="GO:0016887">
    <property type="term" value="F:ATP hydrolysis activity"/>
    <property type="evidence" value="ECO:0007669"/>
    <property type="project" value="InterPro"/>
</dbReference>
<keyword evidence="6 14" id="KW-0547">Nucleotide-binding</keyword>
<feature type="compositionally biased region" description="Low complexity" evidence="17">
    <location>
        <begin position="723"/>
        <end position="733"/>
    </location>
</feature>
<dbReference type="InterPro" id="IPR006539">
    <property type="entry name" value="P-type_ATPase_IV"/>
</dbReference>
<feature type="binding site" evidence="15">
    <location>
        <position position="399"/>
    </location>
    <ligand>
        <name>Mg(2+)</name>
        <dbReference type="ChEBI" id="CHEBI:18420"/>
    </ligand>
</feature>
<feature type="transmembrane region" description="Helical" evidence="16">
    <location>
        <begin position="986"/>
        <end position="1009"/>
    </location>
</feature>
<evidence type="ECO:0000256" key="15">
    <source>
        <dbReference type="PIRSR" id="PIRSR606539-3"/>
    </source>
</evidence>
<dbReference type="InterPro" id="IPR044492">
    <property type="entry name" value="P_typ_ATPase_HD_dom"/>
</dbReference>
<dbReference type="PRINTS" id="PR00119">
    <property type="entry name" value="CATATPASE"/>
</dbReference>
<feature type="binding site" evidence="14">
    <location>
        <position position="401"/>
    </location>
    <ligand>
        <name>ATP</name>
        <dbReference type="ChEBI" id="CHEBI:30616"/>
    </ligand>
</feature>
<feature type="transmembrane region" description="Helical" evidence="16">
    <location>
        <begin position="1029"/>
        <end position="1050"/>
    </location>
</feature>
<feature type="binding site" evidence="14">
    <location>
        <position position="478"/>
    </location>
    <ligand>
        <name>ATP</name>
        <dbReference type="ChEBI" id="CHEBI:30616"/>
    </ligand>
</feature>
<evidence type="ECO:0000313" key="22">
    <source>
        <dbReference type="Proteomes" id="UP001230188"/>
    </source>
</evidence>
<evidence type="ECO:0000256" key="17">
    <source>
        <dbReference type="SAM" id="MobiDB-lite"/>
    </source>
</evidence>
<keyword evidence="5 15" id="KW-0479">Metal-binding</keyword>
<dbReference type="AlphaFoldDB" id="A0AAD7UA56"/>
<evidence type="ECO:0000256" key="1">
    <source>
        <dbReference type="ARBA" id="ARBA00004141"/>
    </source>
</evidence>
<evidence type="ECO:0000256" key="7">
    <source>
        <dbReference type="ARBA" id="ARBA00022840"/>
    </source>
</evidence>
<feature type="binding site" evidence="15">
    <location>
        <position position="401"/>
    </location>
    <ligand>
        <name>Mg(2+)</name>
        <dbReference type="ChEBI" id="CHEBI:18420"/>
    </ligand>
</feature>
<feature type="transmembrane region" description="Helical" evidence="16">
    <location>
        <begin position="1096"/>
        <end position="1120"/>
    </location>
</feature>
<feature type="transmembrane region" description="Helical" evidence="16">
    <location>
        <begin position="87"/>
        <end position="105"/>
    </location>
</feature>
<feature type="binding site" evidence="15">
    <location>
        <position position="856"/>
    </location>
    <ligand>
        <name>Mg(2+)</name>
        <dbReference type="ChEBI" id="CHEBI:18420"/>
    </ligand>
</feature>
<feature type="region of interest" description="Disordered" evidence="17">
    <location>
        <begin position="1220"/>
        <end position="1239"/>
    </location>
</feature>
<gene>
    <name evidence="21" type="ORF">CTAYLR_008823</name>
</gene>
<feature type="domain" description="P-type ATPase N-terminal" evidence="19">
    <location>
        <begin position="34"/>
        <end position="77"/>
    </location>
</feature>
<dbReference type="Pfam" id="PF00122">
    <property type="entry name" value="E1-E2_ATPase"/>
    <property type="match status" value="1"/>
</dbReference>
<feature type="transmembrane region" description="Helical" evidence="16">
    <location>
        <begin position="63"/>
        <end position="81"/>
    </location>
</feature>
<dbReference type="PANTHER" id="PTHR24092:SF218">
    <property type="entry name" value="PHOSPHOLIPID-TRANSPORTING ATPASE"/>
    <property type="match status" value="1"/>
</dbReference>
<feature type="active site" description="4-aspartylphosphate intermediate" evidence="13">
    <location>
        <position position="399"/>
    </location>
</feature>
<feature type="transmembrane region" description="Helical" evidence="16">
    <location>
        <begin position="1057"/>
        <end position="1076"/>
    </location>
</feature>
<feature type="domain" description="P-type ATPase C-terminal" evidence="20">
    <location>
        <begin position="878"/>
        <end position="1130"/>
    </location>
</feature>
<organism evidence="21 22">
    <name type="scientific">Chrysophaeum taylorii</name>
    <dbReference type="NCBI Taxonomy" id="2483200"/>
    <lineage>
        <taxon>Eukaryota</taxon>
        <taxon>Sar</taxon>
        <taxon>Stramenopiles</taxon>
        <taxon>Ochrophyta</taxon>
        <taxon>Pelagophyceae</taxon>
        <taxon>Pelagomonadales</taxon>
        <taxon>Pelagomonadaceae</taxon>
        <taxon>Chrysophaeum</taxon>
    </lineage>
</organism>
<dbReference type="SFLD" id="SFLDS00003">
    <property type="entry name" value="Haloacid_Dehalogenase"/>
    <property type="match status" value="1"/>
</dbReference>
<feature type="binding site" evidence="14">
    <location>
        <position position="400"/>
    </location>
    <ligand>
        <name>ATP</name>
        <dbReference type="ChEBI" id="CHEBI:30616"/>
    </ligand>
</feature>
<dbReference type="InterPro" id="IPR023299">
    <property type="entry name" value="ATPase_P-typ_cyto_dom_N"/>
</dbReference>
<proteinExistence type="inferred from homology"/>
<dbReference type="Pfam" id="PF16212">
    <property type="entry name" value="PhoLip_ATPase_C"/>
    <property type="match status" value="1"/>
</dbReference>
<evidence type="ECO:0000256" key="13">
    <source>
        <dbReference type="PIRSR" id="PIRSR606539-1"/>
    </source>
</evidence>
<dbReference type="InterPro" id="IPR023298">
    <property type="entry name" value="ATPase_P-typ_TM_dom_sf"/>
</dbReference>
<dbReference type="NCBIfam" id="TIGR01494">
    <property type="entry name" value="ATPase_P-type"/>
    <property type="match status" value="1"/>
</dbReference>
<evidence type="ECO:0000313" key="21">
    <source>
        <dbReference type="EMBL" id="KAJ8601116.1"/>
    </source>
</evidence>
<comment type="catalytic activity">
    <reaction evidence="12 16">
        <text>ATP + H2O + phospholipidSide 1 = ADP + phosphate + phospholipidSide 2.</text>
        <dbReference type="EC" id="7.6.2.1"/>
    </reaction>
</comment>
<reference evidence="21" key="1">
    <citation type="submission" date="2023-01" db="EMBL/GenBank/DDBJ databases">
        <title>Metagenome sequencing of chrysophaentin producing Chrysophaeum taylorii.</title>
        <authorList>
            <person name="Davison J."/>
            <person name="Bewley C."/>
        </authorList>
    </citation>
    <scope>NUCLEOTIDE SEQUENCE</scope>
    <source>
        <strain evidence="21">NIES-1699</strain>
    </source>
</reference>
<evidence type="ECO:0000256" key="10">
    <source>
        <dbReference type="ARBA" id="ARBA00022989"/>
    </source>
</evidence>